<proteinExistence type="predicted"/>
<sequence>MQNKTLRPLVTLIALLLLASCARTPAEPPSSEAAQPIPIRVYALEGDGQHMETSAYTAYVERKYNVDLRWDVHPYEEAKASRQLSVASGTYPDAYILTAYIDQFSKEETLRYGKQGLFLPLNALIDKHAPNIKAAFEQNAVLRQLNTAPDGNIYGLVSYSDCYHCSYPNKMWLNAEWLDKLGLEMPRTTDDFKQVLQAFKTRDPNGNGKMDEIPLSGSIEDFGVRVIPYLMNGFIYDDDRMYVRLNDGRVEAVANKPEWREGLRYIRSLYEEGLIDPGAFAQSTDAYRRLGDNRGEVILGAGAAMHPEIFAGGAGSSGRARLYAPVPPLAGPYARYAVHDEGGIVPGAKFAITSKASPEAQVALIKMVDAIYTPEGQIRAESGEEGIAWRRPVSGEKALAEGAEPRFAFLAPQPGDPPNNSGWIGTGHFYMPKAYRNSWVQGDDIYAANGYERRLQQATRLYEGNEPKELFPSWFVWIEPEDGGRGGALQTNIRRYIEENALRFITGERSLDKDWDAYLEELNRIGLPAYEALLQKGYDAYHDNRINGGKGPLTEGPFCIRSMPKFAGACLFPTV</sequence>
<name>A0A5S5CH58_9BACL</name>
<dbReference type="Proteomes" id="UP000323257">
    <property type="component" value="Unassembled WGS sequence"/>
</dbReference>
<dbReference type="SUPFAM" id="SSF53850">
    <property type="entry name" value="Periplasmic binding protein-like II"/>
    <property type="match status" value="1"/>
</dbReference>
<gene>
    <name evidence="2" type="ORF">BCM02_101216</name>
</gene>
<keyword evidence="1" id="KW-0732">Signal</keyword>
<dbReference type="PROSITE" id="PS51257">
    <property type="entry name" value="PROKAR_LIPOPROTEIN"/>
    <property type="match status" value="1"/>
</dbReference>
<evidence type="ECO:0000256" key="1">
    <source>
        <dbReference type="SAM" id="SignalP"/>
    </source>
</evidence>
<accession>A0A5S5CH58</accession>
<dbReference type="PANTHER" id="PTHR43649:SF12">
    <property type="entry name" value="DIACETYLCHITOBIOSE BINDING PROTEIN DASA"/>
    <property type="match status" value="1"/>
</dbReference>
<dbReference type="InterPro" id="IPR050490">
    <property type="entry name" value="Bact_solute-bd_prot1"/>
</dbReference>
<feature type="signal peptide" evidence="1">
    <location>
        <begin position="1"/>
        <end position="26"/>
    </location>
</feature>
<dbReference type="AlphaFoldDB" id="A0A5S5CH58"/>
<dbReference type="Gene3D" id="3.40.190.10">
    <property type="entry name" value="Periplasmic binding protein-like II"/>
    <property type="match status" value="2"/>
</dbReference>
<evidence type="ECO:0000313" key="2">
    <source>
        <dbReference type="EMBL" id="TYP79100.1"/>
    </source>
</evidence>
<keyword evidence="3" id="KW-1185">Reference proteome</keyword>
<protein>
    <submittedName>
        <fullName evidence="2">Putative aldouronate transport system substrate-binding protein</fullName>
    </submittedName>
</protein>
<reference evidence="2 3" key="1">
    <citation type="submission" date="2019-07" db="EMBL/GenBank/DDBJ databases">
        <title>Genomic Encyclopedia of Type Strains, Phase III (KMG-III): the genomes of soil and plant-associated and newly described type strains.</title>
        <authorList>
            <person name="Whitman W."/>
        </authorList>
    </citation>
    <scope>NUCLEOTIDE SEQUENCE [LARGE SCALE GENOMIC DNA]</scope>
    <source>
        <strain evidence="2 3">BL24</strain>
    </source>
</reference>
<dbReference type="RefSeq" id="WP_148927204.1">
    <property type="nucleotide sequence ID" value="NZ_VNHS01000001.1"/>
</dbReference>
<dbReference type="EMBL" id="VNHS01000001">
    <property type="protein sequence ID" value="TYP79100.1"/>
    <property type="molecule type" value="Genomic_DNA"/>
</dbReference>
<organism evidence="2 3">
    <name type="scientific">Paenibacillus methanolicus</name>
    <dbReference type="NCBI Taxonomy" id="582686"/>
    <lineage>
        <taxon>Bacteria</taxon>
        <taxon>Bacillati</taxon>
        <taxon>Bacillota</taxon>
        <taxon>Bacilli</taxon>
        <taxon>Bacillales</taxon>
        <taxon>Paenibacillaceae</taxon>
        <taxon>Paenibacillus</taxon>
    </lineage>
</organism>
<dbReference type="PANTHER" id="PTHR43649">
    <property type="entry name" value="ARABINOSE-BINDING PROTEIN-RELATED"/>
    <property type="match status" value="1"/>
</dbReference>
<evidence type="ECO:0000313" key="3">
    <source>
        <dbReference type="Proteomes" id="UP000323257"/>
    </source>
</evidence>
<dbReference type="OrthoDB" id="9787283at2"/>
<feature type="chain" id="PRO_5039728384" evidence="1">
    <location>
        <begin position="27"/>
        <end position="575"/>
    </location>
</feature>
<comment type="caution">
    <text evidence="2">The sequence shown here is derived from an EMBL/GenBank/DDBJ whole genome shotgun (WGS) entry which is preliminary data.</text>
</comment>